<proteinExistence type="inferred from homology"/>
<dbReference type="GO" id="GO:0046872">
    <property type="term" value="F:metal ion binding"/>
    <property type="evidence" value="ECO:0007669"/>
    <property type="project" value="UniProtKB-KW"/>
</dbReference>
<dbReference type="AlphaFoldDB" id="A0A1F2P8I3"/>
<evidence type="ECO:0000256" key="6">
    <source>
        <dbReference type="RuleBase" id="RU003843"/>
    </source>
</evidence>
<keyword evidence="1 6" id="KW-0686">Riboflavin biosynthesis</keyword>
<dbReference type="PANTHER" id="PTHR21327:SF46">
    <property type="entry name" value="3,4-DIHYDROXY-2-BUTANONE 4-PHOSPHATE SYNTHASE"/>
    <property type="match status" value="1"/>
</dbReference>
<evidence type="ECO:0000256" key="2">
    <source>
        <dbReference type="ARBA" id="ARBA00022723"/>
    </source>
</evidence>
<dbReference type="NCBIfam" id="TIGR00506">
    <property type="entry name" value="ribB"/>
    <property type="match status" value="1"/>
</dbReference>
<comment type="catalytic activity">
    <reaction evidence="6">
        <text>D-ribulose 5-phosphate = (2S)-2-hydroxy-3-oxobutyl phosphate + formate + H(+)</text>
        <dbReference type="Rhea" id="RHEA:18457"/>
        <dbReference type="ChEBI" id="CHEBI:15378"/>
        <dbReference type="ChEBI" id="CHEBI:15740"/>
        <dbReference type="ChEBI" id="CHEBI:58121"/>
        <dbReference type="ChEBI" id="CHEBI:58830"/>
        <dbReference type="EC" id="4.1.99.12"/>
    </reaction>
</comment>
<comment type="pathway">
    <text evidence="6">Cofactor biosynthesis; riboflavin biosynthesis; 2-hydroxy-3-oxobutyl phosphate from D-ribulose 5-phosphate: step 1/1.</text>
</comment>
<dbReference type="InterPro" id="IPR000422">
    <property type="entry name" value="DHBP_synthase_RibB"/>
</dbReference>
<dbReference type="Gene3D" id="3.90.870.10">
    <property type="entry name" value="DHBP synthase"/>
    <property type="match status" value="1"/>
</dbReference>
<dbReference type="Proteomes" id="UP000186940">
    <property type="component" value="Unassembled WGS sequence"/>
</dbReference>
<keyword evidence="4 6" id="KW-0464">Manganese</keyword>
<gene>
    <name evidence="7" type="ORF">SCAL_001362</name>
</gene>
<keyword evidence="2 6" id="KW-0479">Metal-binding</keyword>
<dbReference type="InterPro" id="IPR017945">
    <property type="entry name" value="DHBP_synth_RibB-like_a/b_dom"/>
</dbReference>
<dbReference type="SUPFAM" id="SSF55821">
    <property type="entry name" value="YrdC/RibB"/>
    <property type="match status" value="1"/>
</dbReference>
<comment type="function">
    <text evidence="6">Catalyzes the conversion of D-ribulose 5-phosphate to formate and 3,4-dihydroxy-2-butanone 4-phosphate.</text>
</comment>
<name>A0A1F2P8I3_9EURY</name>
<dbReference type="GO" id="GO:0005829">
    <property type="term" value="C:cytosol"/>
    <property type="evidence" value="ECO:0007669"/>
    <property type="project" value="TreeGrafter"/>
</dbReference>
<evidence type="ECO:0000313" key="8">
    <source>
        <dbReference type="Proteomes" id="UP000186940"/>
    </source>
</evidence>
<dbReference type="STRING" id="1838285.SCAL_001362"/>
<keyword evidence="3 6" id="KW-0460">Magnesium</keyword>
<sequence>MYRIERAKNALKEGKPILIYDSDNREGETDIVYPATTITPADLFRLRSDGGGLICVAIHPDSADRLGLPFMVDVLQVYSSYSNGGRGKNKFDTVTEKIGDIPYDRKSSFSIWVNHRETFTGITDNDRALTIRKLGEIVKRSMNGNGVNFGDEFRSPGHVAILRAARGLVSERVGQTELSIVMAIMAGITPSMAICEMLDHRTGKALSKKDAIEYGRLNDMPFLEGSEIIDAYNRFKD</sequence>
<reference evidence="7" key="1">
    <citation type="submission" date="2016-05" db="EMBL/GenBank/DDBJ databases">
        <title>Microbial consortia oxidize butane by reversing methanogenesis.</title>
        <authorList>
            <person name="Laso-Perez R."/>
            <person name="Richter M."/>
            <person name="Wegener G."/>
            <person name="Musat F."/>
        </authorList>
    </citation>
    <scope>NUCLEOTIDE SEQUENCE [LARGE SCALE GENOMIC DNA]</scope>
    <source>
        <strain evidence="7">BOX2</strain>
    </source>
</reference>
<comment type="subunit">
    <text evidence="6">Homodimer.</text>
</comment>
<dbReference type="GO" id="GO:0008686">
    <property type="term" value="F:3,4-dihydroxy-2-butanone-4-phosphate synthase activity"/>
    <property type="evidence" value="ECO:0007669"/>
    <property type="project" value="UniProtKB-EC"/>
</dbReference>
<accession>A0A1F2P8I3</accession>
<dbReference type="UniPathway" id="UPA00275">
    <property type="reaction ID" value="UER00399"/>
</dbReference>
<evidence type="ECO:0000256" key="4">
    <source>
        <dbReference type="ARBA" id="ARBA00023211"/>
    </source>
</evidence>
<evidence type="ECO:0000256" key="5">
    <source>
        <dbReference type="ARBA" id="ARBA00023239"/>
    </source>
</evidence>
<comment type="similarity">
    <text evidence="6">Belongs to the DHBP synthase family.</text>
</comment>
<protein>
    <recommendedName>
        <fullName evidence="6">3,4-dihydroxy-2-butanone 4-phosphate synthase</fullName>
        <shortName evidence="6">DHBP synthase</shortName>
        <ecNumber evidence="6">4.1.99.12</ecNumber>
    </recommendedName>
</protein>
<keyword evidence="8" id="KW-1185">Reference proteome</keyword>
<evidence type="ECO:0000256" key="3">
    <source>
        <dbReference type="ARBA" id="ARBA00022842"/>
    </source>
</evidence>
<dbReference type="EMBL" id="LYOS01000004">
    <property type="protein sequence ID" value="OFV67444.1"/>
    <property type="molecule type" value="Genomic_DNA"/>
</dbReference>
<dbReference type="PANTHER" id="PTHR21327">
    <property type="entry name" value="GTP CYCLOHYDROLASE II-RELATED"/>
    <property type="match status" value="1"/>
</dbReference>
<keyword evidence="5 6" id="KW-0456">Lyase</keyword>
<evidence type="ECO:0000313" key="7">
    <source>
        <dbReference type="EMBL" id="OFV67444.1"/>
    </source>
</evidence>
<dbReference type="PATRIC" id="fig|1838285.3.peg.1383"/>
<organism evidence="7 8">
    <name type="scientific">Candidatus Syntropharchaeum caldarium</name>
    <dbReference type="NCBI Taxonomy" id="1838285"/>
    <lineage>
        <taxon>Archaea</taxon>
        <taxon>Methanobacteriati</taxon>
        <taxon>Methanobacteriota</taxon>
        <taxon>Stenosarchaea group</taxon>
        <taxon>Methanomicrobia</taxon>
        <taxon>Methanosarcinales</taxon>
        <taxon>ANME-2 cluster</taxon>
        <taxon>Candidatus Syntropharchaeum</taxon>
    </lineage>
</organism>
<dbReference type="Pfam" id="PF00926">
    <property type="entry name" value="DHBP_synthase"/>
    <property type="match status" value="1"/>
</dbReference>
<comment type="cofactor">
    <cofactor evidence="6">
        <name>Mg(2+)</name>
        <dbReference type="ChEBI" id="CHEBI:18420"/>
    </cofactor>
    <cofactor evidence="6">
        <name>Mn(2+)</name>
        <dbReference type="ChEBI" id="CHEBI:29035"/>
    </cofactor>
    <text evidence="6">Binds 2 divalent metal cations per subunit. Magnesium or manganese.</text>
</comment>
<evidence type="ECO:0000256" key="1">
    <source>
        <dbReference type="ARBA" id="ARBA00022619"/>
    </source>
</evidence>
<comment type="caution">
    <text evidence="7">The sequence shown here is derived from an EMBL/GenBank/DDBJ whole genome shotgun (WGS) entry which is preliminary data.</text>
</comment>
<dbReference type="EC" id="4.1.99.12" evidence="6"/>
<dbReference type="GO" id="GO:0009231">
    <property type="term" value="P:riboflavin biosynthetic process"/>
    <property type="evidence" value="ECO:0007669"/>
    <property type="project" value="UniProtKB-UniPathway"/>
</dbReference>